<comment type="caution">
    <text evidence="1">The sequence shown here is derived from an EMBL/GenBank/DDBJ whole genome shotgun (WGS) entry which is preliminary data.</text>
</comment>
<gene>
    <name evidence="1" type="primary">RvY_09216-1</name>
    <name evidence="1" type="synonym">RvY_09216.1</name>
    <name evidence="1" type="ORF">RvY_09216</name>
</gene>
<organism evidence="1 2">
    <name type="scientific">Ramazzottius varieornatus</name>
    <name type="common">Water bear</name>
    <name type="synonym">Tardigrade</name>
    <dbReference type="NCBI Taxonomy" id="947166"/>
    <lineage>
        <taxon>Eukaryota</taxon>
        <taxon>Metazoa</taxon>
        <taxon>Ecdysozoa</taxon>
        <taxon>Tardigrada</taxon>
        <taxon>Eutardigrada</taxon>
        <taxon>Parachela</taxon>
        <taxon>Hypsibioidea</taxon>
        <taxon>Ramazzottiidae</taxon>
        <taxon>Ramazzottius</taxon>
    </lineage>
</organism>
<sequence>MLFSRLAFLLPYRHWLKLTRADVRLKFHHFYSCRVHIIEQHEKFSASSNFITPKTFGLTKGPSYMVCCKFDQDLLRKLLNTRSLVVLLKCRKRRPQEPR</sequence>
<proteinExistence type="predicted"/>
<dbReference type="Proteomes" id="UP000186922">
    <property type="component" value="Unassembled WGS sequence"/>
</dbReference>
<dbReference type="EMBL" id="BDGG01000004">
    <property type="protein sequence ID" value="GAU98012.1"/>
    <property type="molecule type" value="Genomic_DNA"/>
</dbReference>
<accession>A0A1D1VD62</accession>
<reference evidence="1 2" key="1">
    <citation type="journal article" date="2016" name="Nat. Commun.">
        <title>Extremotolerant tardigrade genome and improved radiotolerance of human cultured cells by tardigrade-unique protein.</title>
        <authorList>
            <person name="Hashimoto T."/>
            <person name="Horikawa D.D."/>
            <person name="Saito Y."/>
            <person name="Kuwahara H."/>
            <person name="Kozuka-Hata H."/>
            <person name="Shin-I T."/>
            <person name="Minakuchi Y."/>
            <person name="Ohishi K."/>
            <person name="Motoyama A."/>
            <person name="Aizu T."/>
            <person name="Enomoto A."/>
            <person name="Kondo K."/>
            <person name="Tanaka S."/>
            <person name="Hara Y."/>
            <person name="Koshikawa S."/>
            <person name="Sagara H."/>
            <person name="Miura T."/>
            <person name="Yokobori S."/>
            <person name="Miyagawa K."/>
            <person name="Suzuki Y."/>
            <person name="Kubo T."/>
            <person name="Oyama M."/>
            <person name="Kohara Y."/>
            <person name="Fujiyama A."/>
            <person name="Arakawa K."/>
            <person name="Katayama T."/>
            <person name="Toyoda A."/>
            <person name="Kunieda T."/>
        </authorList>
    </citation>
    <scope>NUCLEOTIDE SEQUENCE [LARGE SCALE GENOMIC DNA]</scope>
    <source>
        <strain evidence="1 2">YOKOZUNA-1</strain>
    </source>
</reference>
<evidence type="ECO:0000313" key="2">
    <source>
        <dbReference type="Proteomes" id="UP000186922"/>
    </source>
</evidence>
<protein>
    <submittedName>
        <fullName evidence="1">Uncharacterized protein</fullName>
    </submittedName>
</protein>
<keyword evidence="2" id="KW-1185">Reference proteome</keyword>
<dbReference type="AlphaFoldDB" id="A0A1D1VD62"/>
<name>A0A1D1VD62_RAMVA</name>
<evidence type="ECO:0000313" key="1">
    <source>
        <dbReference type="EMBL" id="GAU98012.1"/>
    </source>
</evidence>